<keyword evidence="1" id="KW-0479">Metal-binding</keyword>
<dbReference type="PANTHER" id="PTHR46858:SF6">
    <property type="entry name" value="LIGASE, PUTATIVE-RELATED"/>
    <property type="match status" value="1"/>
</dbReference>
<evidence type="ECO:0000259" key="6">
    <source>
        <dbReference type="PROSITE" id="PS50089"/>
    </source>
</evidence>
<evidence type="ECO:0000256" key="2">
    <source>
        <dbReference type="ARBA" id="ARBA00022771"/>
    </source>
</evidence>
<dbReference type="Gene3D" id="3.30.40.10">
    <property type="entry name" value="Zinc/RING finger domain, C3HC4 (zinc finger)"/>
    <property type="match status" value="1"/>
</dbReference>
<dbReference type="AlphaFoldDB" id="A0A6I9UMC0"/>
<keyword evidence="5" id="KW-0472">Membrane</keyword>
<evidence type="ECO:0000256" key="1">
    <source>
        <dbReference type="ARBA" id="ARBA00022723"/>
    </source>
</evidence>
<evidence type="ECO:0000256" key="4">
    <source>
        <dbReference type="PROSITE-ProRule" id="PRU00175"/>
    </source>
</evidence>
<evidence type="ECO:0000256" key="5">
    <source>
        <dbReference type="SAM" id="Phobius"/>
    </source>
</evidence>
<evidence type="ECO:0000313" key="8">
    <source>
        <dbReference type="RefSeq" id="XP_011099344.1"/>
    </source>
</evidence>
<feature type="transmembrane region" description="Helical" evidence="5">
    <location>
        <begin position="40"/>
        <end position="58"/>
    </location>
</feature>
<dbReference type="InterPro" id="IPR013083">
    <property type="entry name" value="Znf_RING/FYVE/PHD"/>
</dbReference>
<reference evidence="8" key="1">
    <citation type="submission" date="2025-08" db="UniProtKB">
        <authorList>
            <consortium name="RefSeq"/>
        </authorList>
    </citation>
    <scope>IDENTIFICATION</scope>
</reference>
<dbReference type="InterPro" id="IPR001841">
    <property type="entry name" value="Znf_RING"/>
</dbReference>
<dbReference type="OrthoDB" id="3045089at2759"/>
<dbReference type="GO" id="GO:0016567">
    <property type="term" value="P:protein ubiquitination"/>
    <property type="evidence" value="ECO:0007669"/>
    <property type="project" value="TreeGrafter"/>
</dbReference>
<dbReference type="Pfam" id="PF13920">
    <property type="entry name" value="zf-C3HC4_3"/>
    <property type="match status" value="1"/>
</dbReference>
<dbReference type="KEGG" id="sind:105177791"/>
<keyword evidence="5" id="KW-0812">Transmembrane</keyword>
<keyword evidence="5" id="KW-1133">Transmembrane helix</keyword>
<proteinExistence type="predicted"/>
<dbReference type="GO" id="GO:0061630">
    <property type="term" value="F:ubiquitin protein ligase activity"/>
    <property type="evidence" value="ECO:0007669"/>
    <property type="project" value="TreeGrafter"/>
</dbReference>
<evidence type="ECO:0000256" key="3">
    <source>
        <dbReference type="ARBA" id="ARBA00022833"/>
    </source>
</evidence>
<dbReference type="Proteomes" id="UP000504604">
    <property type="component" value="Linkage group LG15"/>
</dbReference>
<evidence type="ECO:0000313" key="7">
    <source>
        <dbReference type="Proteomes" id="UP000504604"/>
    </source>
</evidence>
<keyword evidence="2 4" id="KW-0863">Zinc-finger</keyword>
<name>A0A6I9UMC0_SESIN</name>
<gene>
    <name evidence="8" type="primary">LOC105177791</name>
</gene>
<dbReference type="PROSITE" id="PS50089">
    <property type="entry name" value="ZF_RING_2"/>
    <property type="match status" value="1"/>
</dbReference>
<protein>
    <submittedName>
        <fullName evidence="8">Death-associated inhibitor of apoptosis 1-like isoform X1</fullName>
    </submittedName>
</protein>
<dbReference type="InParanoid" id="A0A6I9UMC0"/>
<keyword evidence="7" id="KW-1185">Reference proteome</keyword>
<dbReference type="GO" id="GO:0008270">
    <property type="term" value="F:zinc ion binding"/>
    <property type="evidence" value="ECO:0007669"/>
    <property type="project" value="UniProtKB-KW"/>
</dbReference>
<dbReference type="GeneID" id="105177791"/>
<accession>A0A6I9UMC0</accession>
<sequence length="171" mass="18599">MTSTASPGGLNQFPVTLAFDHRDDEVLGEGHVVVEYAMRMAIYAGLTAVFLMVIALIVKLMWSCDEEEAGAGGEAARATENSRLLSKEEAVFTSYGTSGEDLESGSSSSCEDLYDGTICVICYDDQRNCFFIPCGHCVACHACAHRIFNEESKSCPICRGNIDKVKRLHIV</sequence>
<dbReference type="RefSeq" id="XP_011099344.1">
    <property type="nucleotide sequence ID" value="XM_011101042.2"/>
</dbReference>
<dbReference type="PANTHER" id="PTHR46858">
    <property type="entry name" value="OS05G0521000 PROTEIN"/>
    <property type="match status" value="1"/>
</dbReference>
<dbReference type="SMART" id="SM00184">
    <property type="entry name" value="RING"/>
    <property type="match status" value="1"/>
</dbReference>
<dbReference type="SUPFAM" id="SSF57850">
    <property type="entry name" value="RING/U-box"/>
    <property type="match status" value="1"/>
</dbReference>
<organism evidence="7 8">
    <name type="scientific">Sesamum indicum</name>
    <name type="common">Oriental sesame</name>
    <name type="synonym">Sesamum orientale</name>
    <dbReference type="NCBI Taxonomy" id="4182"/>
    <lineage>
        <taxon>Eukaryota</taxon>
        <taxon>Viridiplantae</taxon>
        <taxon>Streptophyta</taxon>
        <taxon>Embryophyta</taxon>
        <taxon>Tracheophyta</taxon>
        <taxon>Spermatophyta</taxon>
        <taxon>Magnoliopsida</taxon>
        <taxon>eudicotyledons</taxon>
        <taxon>Gunneridae</taxon>
        <taxon>Pentapetalae</taxon>
        <taxon>asterids</taxon>
        <taxon>lamiids</taxon>
        <taxon>Lamiales</taxon>
        <taxon>Pedaliaceae</taxon>
        <taxon>Sesamum</taxon>
    </lineage>
</organism>
<feature type="domain" description="RING-type" evidence="6">
    <location>
        <begin position="119"/>
        <end position="159"/>
    </location>
</feature>
<keyword evidence="3" id="KW-0862">Zinc</keyword>